<feature type="transmembrane region" description="Helical" evidence="9">
    <location>
        <begin position="231"/>
        <end position="248"/>
    </location>
</feature>
<dbReference type="InterPro" id="IPR011701">
    <property type="entry name" value="MFS"/>
</dbReference>
<dbReference type="PRINTS" id="PR01036">
    <property type="entry name" value="TCRTETB"/>
</dbReference>
<dbReference type="InterPro" id="IPR036259">
    <property type="entry name" value="MFS_trans_sf"/>
</dbReference>
<keyword evidence="3" id="KW-1003">Cell membrane</keyword>
<evidence type="ECO:0000256" key="3">
    <source>
        <dbReference type="ARBA" id="ARBA00022475"/>
    </source>
</evidence>
<dbReference type="Proteomes" id="UP001500016">
    <property type="component" value="Unassembled WGS sequence"/>
</dbReference>
<evidence type="ECO:0000256" key="5">
    <source>
        <dbReference type="ARBA" id="ARBA00022989"/>
    </source>
</evidence>
<dbReference type="Pfam" id="PF07690">
    <property type="entry name" value="MFS_1"/>
    <property type="match status" value="2"/>
</dbReference>
<evidence type="ECO:0000256" key="6">
    <source>
        <dbReference type="ARBA" id="ARBA00023136"/>
    </source>
</evidence>
<accession>A0ABP5HEV5</accession>
<feature type="transmembrane region" description="Helical" evidence="9">
    <location>
        <begin position="138"/>
        <end position="159"/>
    </location>
</feature>
<dbReference type="EMBL" id="BAAAPE010000007">
    <property type="protein sequence ID" value="GAA2073820.1"/>
    <property type="molecule type" value="Genomic_DNA"/>
</dbReference>
<dbReference type="RefSeq" id="WP_425578170.1">
    <property type="nucleotide sequence ID" value="NZ_BAAAPE010000007.1"/>
</dbReference>
<feature type="transmembrane region" description="Helical" evidence="9">
    <location>
        <begin position="342"/>
        <end position="359"/>
    </location>
</feature>
<feature type="transmembrane region" description="Helical" evidence="9">
    <location>
        <begin position="102"/>
        <end position="126"/>
    </location>
</feature>
<feature type="compositionally biased region" description="Basic and acidic residues" evidence="8">
    <location>
        <begin position="504"/>
        <end position="541"/>
    </location>
</feature>
<feature type="transmembrane region" description="Helical" evidence="9">
    <location>
        <begin position="165"/>
        <end position="188"/>
    </location>
</feature>
<keyword evidence="6 9" id="KW-0472">Membrane</keyword>
<keyword evidence="7" id="KW-0046">Antibiotic resistance</keyword>
<evidence type="ECO:0000256" key="4">
    <source>
        <dbReference type="ARBA" id="ARBA00022692"/>
    </source>
</evidence>
<protein>
    <submittedName>
        <fullName evidence="11">DHA2 family efflux MFS transporter permease subunit</fullName>
    </submittedName>
</protein>
<dbReference type="InterPro" id="IPR004638">
    <property type="entry name" value="EmrB-like"/>
</dbReference>
<evidence type="ECO:0000256" key="7">
    <source>
        <dbReference type="ARBA" id="ARBA00023251"/>
    </source>
</evidence>
<dbReference type="PANTHER" id="PTHR42718">
    <property type="entry name" value="MAJOR FACILITATOR SUPERFAMILY MULTIDRUG TRANSPORTER MFSC"/>
    <property type="match status" value="1"/>
</dbReference>
<sequence length="562" mass="58338">MEMKEQDPRRWWALVALGACMLVLGFDLTILNVALPEMADQLHADTRDMQWIVDAYVVVFAATMLPAGLLGDRFGRRRMLLAGLGVFLVGSLLGTLTDSPEWVIVARAGMGLGAALISPLVLAVLPSLFTDPKERTKAIGAVTAAVAGGMPLGPIVGGWLLDHYWWGSIFLINVPLAALGMAACLLLLPESRDPGSPRVDPLSTLVSVLGLSILVFAIIEGPERGWSDPVVLVSFPLAALLLAALVVRERRAGGENGRKGKRTRPMLDLDLLRHPGFRWNCAVVTLVTLVLSGLLFIVPQYLQAVLGNDALGTGLRLLPLMAGIVVAARAAAPLVTWLGTRMVVSGGLVLLAFAAFLGARTDPGSGYGLAATWLTLTGVGTGLAMVPAMDGAVDSLPDTRTGSGSGLLMTVRQVGTALGIALLGSLLSGTYTARLDLGGSGLPPAARDAAGDSVVAAHLVAEQSGSQRLAGAADKAFIDGMGQVLAICGILALLTAVIAGTLLPDRRPKGGEGTQKERKGEKGEKGEKEEKGAKGESEGARAADSQDSSGRGMAQPEADGRQ</sequence>
<evidence type="ECO:0000259" key="10">
    <source>
        <dbReference type="PROSITE" id="PS50850"/>
    </source>
</evidence>
<name>A0ABP5HEV5_9ACTN</name>
<proteinExistence type="predicted"/>
<feature type="domain" description="Major facilitator superfamily (MFS) profile" evidence="10">
    <location>
        <begin position="13"/>
        <end position="507"/>
    </location>
</feature>
<feature type="transmembrane region" description="Helical" evidence="9">
    <location>
        <begin position="12"/>
        <end position="31"/>
    </location>
</feature>
<keyword evidence="12" id="KW-1185">Reference proteome</keyword>
<evidence type="ECO:0000256" key="8">
    <source>
        <dbReference type="SAM" id="MobiDB-lite"/>
    </source>
</evidence>
<evidence type="ECO:0000313" key="12">
    <source>
        <dbReference type="Proteomes" id="UP001500016"/>
    </source>
</evidence>
<feature type="transmembrane region" description="Helical" evidence="9">
    <location>
        <begin position="281"/>
        <end position="302"/>
    </location>
</feature>
<evidence type="ECO:0000313" key="11">
    <source>
        <dbReference type="EMBL" id="GAA2073820.1"/>
    </source>
</evidence>
<evidence type="ECO:0000256" key="2">
    <source>
        <dbReference type="ARBA" id="ARBA00022448"/>
    </source>
</evidence>
<keyword evidence="4 9" id="KW-0812">Transmembrane</keyword>
<feature type="transmembrane region" description="Helical" evidence="9">
    <location>
        <begin position="484"/>
        <end position="503"/>
    </location>
</feature>
<evidence type="ECO:0000256" key="1">
    <source>
        <dbReference type="ARBA" id="ARBA00004651"/>
    </source>
</evidence>
<evidence type="ECO:0000256" key="9">
    <source>
        <dbReference type="SAM" id="Phobius"/>
    </source>
</evidence>
<comment type="subcellular location">
    <subcellularLocation>
        <location evidence="1">Cell membrane</location>
        <topology evidence="1">Multi-pass membrane protein</topology>
    </subcellularLocation>
</comment>
<feature type="region of interest" description="Disordered" evidence="8">
    <location>
        <begin position="504"/>
        <end position="562"/>
    </location>
</feature>
<keyword evidence="5 9" id="KW-1133">Transmembrane helix</keyword>
<organism evidence="11 12">
    <name type="scientific">Streptomyces albiaxialis</name>
    <dbReference type="NCBI Taxonomy" id="329523"/>
    <lineage>
        <taxon>Bacteria</taxon>
        <taxon>Bacillati</taxon>
        <taxon>Actinomycetota</taxon>
        <taxon>Actinomycetes</taxon>
        <taxon>Kitasatosporales</taxon>
        <taxon>Streptomycetaceae</taxon>
        <taxon>Streptomyces</taxon>
    </lineage>
</organism>
<comment type="caution">
    <text evidence="11">The sequence shown here is derived from an EMBL/GenBank/DDBJ whole genome shotgun (WGS) entry which is preliminary data.</text>
</comment>
<dbReference type="PROSITE" id="PS50850">
    <property type="entry name" value="MFS"/>
    <property type="match status" value="1"/>
</dbReference>
<reference evidence="12" key="1">
    <citation type="journal article" date="2019" name="Int. J. Syst. Evol. Microbiol.">
        <title>The Global Catalogue of Microorganisms (GCM) 10K type strain sequencing project: providing services to taxonomists for standard genome sequencing and annotation.</title>
        <authorList>
            <consortium name="The Broad Institute Genomics Platform"/>
            <consortium name="The Broad Institute Genome Sequencing Center for Infectious Disease"/>
            <person name="Wu L."/>
            <person name="Ma J."/>
        </authorList>
    </citation>
    <scope>NUCLEOTIDE SEQUENCE [LARGE SCALE GENOMIC DNA]</scope>
    <source>
        <strain evidence="12">JCM 15478</strain>
    </source>
</reference>
<gene>
    <name evidence="11" type="ORF">GCM10009801_27330</name>
</gene>
<feature type="transmembrane region" description="Helical" evidence="9">
    <location>
        <begin position="200"/>
        <end position="219"/>
    </location>
</feature>
<dbReference type="InterPro" id="IPR020846">
    <property type="entry name" value="MFS_dom"/>
</dbReference>
<dbReference type="Gene3D" id="1.20.1720.10">
    <property type="entry name" value="Multidrug resistance protein D"/>
    <property type="match status" value="2"/>
</dbReference>
<dbReference type="CDD" id="cd17321">
    <property type="entry name" value="MFS_MMR_MDR_like"/>
    <property type="match status" value="1"/>
</dbReference>
<feature type="transmembrane region" description="Helical" evidence="9">
    <location>
        <begin position="78"/>
        <end position="96"/>
    </location>
</feature>
<feature type="transmembrane region" description="Helical" evidence="9">
    <location>
        <begin position="51"/>
        <end position="71"/>
    </location>
</feature>
<dbReference type="PANTHER" id="PTHR42718:SF42">
    <property type="entry name" value="EXPORT PROTEIN"/>
    <property type="match status" value="1"/>
</dbReference>
<dbReference type="NCBIfam" id="TIGR00711">
    <property type="entry name" value="efflux_EmrB"/>
    <property type="match status" value="1"/>
</dbReference>
<dbReference type="SUPFAM" id="SSF103473">
    <property type="entry name" value="MFS general substrate transporter"/>
    <property type="match status" value="2"/>
</dbReference>
<feature type="transmembrane region" description="Helical" evidence="9">
    <location>
        <begin position="371"/>
        <end position="393"/>
    </location>
</feature>
<keyword evidence="2" id="KW-0813">Transport</keyword>